<dbReference type="OrthoDB" id="1839884at2759"/>
<evidence type="ECO:0000313" key="2">
    <source>
        <dbReference type="Proteomes" id="UP000604825"/>
    </source>
</evidence>
<sequence>MEVFGKSVIAEPSNVIFLSAILNTEGSNPSHKCDKRCQNEHIFGNMYRCKLTGTTHICDKNCNQRILYDNHNSLCRVSGQFFPLSPLEQQAVRGIRRKHEVDSNEGCSFKRRRGAQLHPSPFERSYSAVSPIPSQDHSRRTSLILFSLSGGKKLKASLLIPRLLAYCLAAAEQHAFQNINWWKRSLTLPLCEKDRARHNNIKLRYRSLPTFSIWQIEEQQEQLPLSCSLNSFHLQFEEIFLRSWTKGESLQQSCLAGYLVMIVVLDNCDQK</sequence>
<protein>
    <submittedName>
        <fullName evidence="1">Uncharacterized protein</fullName>
    </submittedName>
</protein>
<dbReference type="AlphaFoldDB" id="A0A811MWB6"/>
<proteinExistence type="predicted"/>
<reference evidence="1" key="1">
    <citation type="submission" date="2020-10" db="EMBL/GenBank/DDBJ databases">
        <authorList>
            <person name="Han B."/>
            <person name="Lu T."/>
            <person name="Zhao Q."/>
            <person name="Huang X."/>
            <person name="Zhao Y."/>
        </authorList>
    </citation>
    <scope>NUCLEOTIDE SEQUENCE</scope>
</reference>
<dbReference type="PANTHER" id="PTHR36372">
    <property type="entry name" value="EXPRESSED PROTEIN"/>
    <property type="match status" value="1"/>
</dbReference>
<dbReference type="Proteomes" id="UP000604825">
    <property type="component" value="Unassembled WGS sequence"/>
</dbReference>
<organism evidence="1 2">
    <name type="scientific">Miscanthus lutarioriparius</name>
    <dbReference type="NCBI Taxonomy" id="422564"/>
    <lineage>
        <taxon>Eukaryota</taxon>
        <taxon>Viridiplantae</taxon>
        <taxon>Streptophyta</taxon>
        <taxon>Embryophyta</taxon>
        <taxon>Tracheophyta</taxon>
        <taxon>Spermatophyta</taxon>
        <taxon>Magnoliopsida</taxon>
        <taxon>Liliopsida</taxon>
        <taxon>Poales</taxon>
        <taxon>Poaceae</taxon>
        <taxon>PACMAD clade</taxon>
        <taxon>Panicoideae</taxon>
        <taxon>Andropogonodae</taxon>
        <taxon>Andropogoneae</taxon>
        <taxon>Saccharinae</taxon>
        <taxon>Miscanthus</taxon>
    </lineage>
</organism>
<evidence type="ECO:0000313" key="1">
    <source>
        <dbReference type="EMBL" id="CAD6213160.1"/>
    </source>
</evidence>
<name>A0A811MWB6_9POAL</name>
<dbReference type="EMBL" id="CAJGYO010000002">
    <property type="protein sequence ID" value="CAD6213160.1"/>
    <property type="molecule type" value="Genomic_DNA"/>
</dbReference>
<comment type="caution">
    <text evidence="1">The sequence shown here is derived from an EMBL/GenBank/DDBJ whole genome shotgun (WGS) entry which is preliminary data.</text>
</comment>
<gene>
    <name evidence="1" type="ORF">NCGR_LOCUS8861</name>
</gene>
<keyword evidence="2" id="KW-1185">Reference proteome</keyword>
<accession>A0A811MWB6</accession>